<proteinExistence type="predicted"/>
<dbReference type="Proteomes" id="UP001595756">
    <property type="component" value="Unassembled WGS sequence"/>
</dbReference>
<dbReference type="RefSeq" id="WP_376811054.1">
    <property type="nucleotide sequence ID" value="NZ_JBHSDY010000001.1"/>
</dbReference>
<keyword evidence="1" id="KW-0285">Flavoprotein</keyword>
<dbReference type="InterPro" id="IPR036188">
    <property type="entry name" value="FAD/NAD-bd_sf"/>
</dbReference>
<dbReference type="EMBL" id="JBHSDY010000001">
    <property type="protein sequence ID" value="MFC4296465.1"/>
    <property type="molecule type" value="Genomic_DNA"/>
</dbReference>
<protein>
    <submittedName>
        <fullName evidence="4">4-hydroxybenzoate 3-monooxygenase</fullName>
        <ecNumber evidence="4">1.14.13.2</ecNumber>
    </submittedName>
</protein>
<evidence type="ECO:0000256" key="1">
    <source>
        <dbReference type="ARBA" id="ARBA00022630"/>
    </source>
</evidence>
<dbReference type="NCBIfam" id="NF006091">
    <property type="entry name" value="PRK08243.1"/>
    <property type="match status" value="1"/>
</dbReference>
<dbReference type="PRINTS" id="PR00420">
    <property type="entry name" value="RNGMNOXGNASE"/>
</dbReference>
<evidence type="ECO:0000313" key="4">
    <source>
        <dbReference type="EMBL" id="MFC4296465.1"/>
    </source>
</evidence>
<accession>A0ABV8RU92</accession>
<dbReference type="Gene3D" id="3.30.9.10">
    <property type="entry name" value="D-Amino Acid Oxidase, subunit A, domain 2"/>
    <property type="match status" value="1"/>
</dbReference>
<evidence type="ECO:0000256" key="2">
    <source>
        <dbReference type="ARBA" id="ARBA00022827"/>
    </source>
</evidence>
<keyword evidence="5" id="KW-1185">Reference proteome</keyword>
<dbReference type="InterPro" id="IPR012733">
    <property type="entry name" value="HB_mOase"/>
</dbReference>
<dbReference type="PANTHER" id="PTHR43004:SF3">
    <property type="entry name" value="P-HYDROXYBENZOATE HYDROXYLASE"/>
    <property type="match status" value="1"/>
</dbReference>
<comment type="caution">
    <text evidence="4">The sequence shown here is derived from an EMBL/GenBank/DDBJ whole genome shotgun (WGS) entry which is preliminary data.</text>
</comment>
<dbReference type="NCBIfam" id="TIGR02360">
    <property type="entry name" value="pbenz_hydroxyl"/>
    <property type="match status" value="1"/>
</dbReference>
<dbReference type="GO" id="GO:0018659">
    <property type="term" value="F:4-hydroxybenzoate 3-monooxygenase activity"/>
    <property type="evidence" value="ECO:0007669"/>
    <property type="project" value="UniProtKB-EC"/>
</dbReference>
<organism evidence="4 5">
    <name type="scientific">Castellaniella hirudinis</name>
    <dbReference type="NCBI Taxonomy" id="1144617"/>
    <lineage>
        <taxon>Bacteria</taxon>
        <taxon>Pseudomonadati</taxon>
        <taxon>Pseudomonadota</taxon>
        <taxon>Betaproteobacteria</taxon>
        <taxon>Burkholderiales</taxon>
        <taxon>Alcaligenaceae</taxon>
        <taxon>Castellaniella</taxon>
    </lineage>
</organism>
<evidence type="ECO:0000313" key="5">
    <source>
        <dbReference type="Proteomes" id="UP001595756"/>
    </source>
</evidence>
<feature type="domain" description="FAD-binding" evidence="3">
    <location>
        <begin position="5"/>
        <end position="344"/>
    </location>
</feature>
<dbReference type="InterPro" id="IPR050641">
    <property type="entry name" value="RIFMO-like"/>
</dbReference>
<dbReference type="Pfam" id="PF01494">
    <property type="entry name" value="FAD_binding_3"/>
    <property type="match status" value="1"/>
</dbReference>
<gene>
    <name evidence="4" type="primary">pobA</name>
    <name evidence="4" type="ORF">ACFO0J_00235</name>
</gene>
<dbReference type="InterPro" id="IPR002938">
    <property type="entry name" value="FAD-bd"/>
</dbReference>
<keyword evidence="2" id="KW-0274">FAD</keyword>
<evidence type="ECO:0000259" key="3">
    <source>
        <dbReference type="Pfam" id="PF01494"/>
    </source>
</evidence>
<dbReference type="Gene3D" id="3.50.50.60">
    <property type="entry name" value="FAD/NAD(P)-binding domain"/>
    <property type="match status" value="1"/>
</dbReference>
<dbReference type="SUPFAM" id="SSF51905">
    <property type="entry name" value="FAD/NAD(P)-binding domain"/>
    <property type="match status" value="1"/>
</dbReference>
<keyword evidence="4" id="KW-0560">Oxidoreductase</keyword>
<dbReference type="PANTHER" id="PTHR43004">
    <property type="entry name" value="TRK SYSTEM POTASSIUM UPTAKE PROTEIN"/>
    <property type="match status" value="1"/>
</dbReference>
<name>A0ABV8RU92_9BURK</name>
<reference evidence="5" key="1">
    <citation type="journal article" date="2019" name="Int. J. Syst. Evol. Microbiol.">
        <title>The Global Catalogue of Microorganisms (GCM) 10K type strain sequencing project: providing services to taxonomists for standard genome sequencing and annotation.</title>
        <authorList>
            <consortium name="The Broad Institute Genomics Platform"/>
            <consortium name="The Broad Institute Genome Sequencing Center for Infectious Disease"/>
            <person name="Wu L."/>
            <person name="Ma J."/>
        </authorList>
    </citation>
    <scope>NUCLEOTIDE SEQUENCE [LARGE SCALE GENOMIC DNA]</scope>
    <source>
        <strain evidence="5">CGMCC 1.19029</strain>
    </source>
</reference>
<dbReference type="EC" id="1.14.13.2" evidence="4"/>
<sequence>METRRTQVVIIGAGPSGLLLGQLLHKHGIDHLILEARSPDYVLGRIRAGVLEQPTIAALNEAGAGERAEREGLHMRGFDLRWDEERCHIDFGLIGTHATVYGQTRITRDLMDARAATGGITLYEAADVRPHDIESDHPWVTCRHEGRDLRIDCDFIAGCDGFHGVSRQSIPKEHLREQGLAFPFGWLALLADVPPVSEEVAWINGAEGFLMCSLRSRTRSRYYIQVPADEHISQWNADRFWDAYRSRLPSDLAEKLITGPALEMSIAPLRSYVCSTMRHGRLFLVGDAAHVVPPTGAKGLNLAVGDAKTLADGLRQHYQDHDAHGIDQYCEHALKRIWKAVRFSWWMTHLTHRITDNPFERQIQIAELEYTRESVAARTAIAENFCGLA</sequence>
<dbReference type="SUPFAM" id="SSF54373">
    <property type="entry name" value="FAD-linked reductases, C-terminal domain"/>
    <property type="match status" value="1"/>
</dbReference>